<dbReference type="SUPFAM" id="SSF103511">
    <property type="entry name" value="Chlorophyll a-b binding protein"/>
    <property type="match status" value="1"/>
</dbReference>
<evidence type="ECO:0000313" key="8">
    <source>
        <dbReference type="EMBL" id="KAK9803608.1"/>
    </source>
</evidence>
<dbReference type="AlphaFoldDB" id="A0AAW1P3W2"/>
<dbReference type="Proteomes" id="UP001489004">
    <property type="component" value="Unassembled WGS sequence"/>
</dbReference>
<dbReference type="PANTHER" id="PTHR21649">
    <property type="entry name" value="CHLOROPHYLL A/B BINDING PROTEIN"/>
    <property type="match status" value="1"/>
</dbReference>
<keyword evidence="5 7" id="KW-0157">Chromophore</keyword>
<name>A0AAW1P3W2_9CHLO</name>
<evidence type="ECO:0000256" key="6">
    <source>
        <dbReference type="PIRSR" id="PIRSR601344-1"/>
    </source>
</evidence>
<evidence type="ECO:0000256" key="5">
    <source>
        <dbReference type="ARBA" id="ARBA00022991"/>
    </source>
</evidence>
<keyword evidence="7" id="KW-0604">Photosystem II</keyword>
<dbReference type="GO" id="GO:0009523">
    <property type="term" value="C:photosystem II"/>
    <property type="evidence" value="ECO:0007669"/>
    <property type="project" value="UniProtKB-KW"/>
</dbReference>
<feature type="binding site" evidence="6">
    <location>
        <position position="489"/>
    </location>
    <ligand>
        <name>chlorophyll a</name>
        <dbReference type="ChEBI" id="CHEBI:58416"/>
        <label>1</label>
    </ligand>
</feature>
<dbReference type="InterPro" id="IPR022796">
    <property type="entry name" value="Chloroa_b-bind"/>
</dbReference>
<comment type="caution">
    <text evidence="8">The sequence shown here is derived from an EMBL/GenBank/DDBJ whole genome shotgun (WGS) entry which is preliminary data.</text>
</comment>
<dbReference type="GO" id="GO:0009522">
    <property type="term" value="C:photosystem I"/>
    <property type="evidence" value="ECO:0007669"/>
    <property type="project" value="UniProtKB-KW"/>
</dbReference>
<dbReference type="Pfam" id="PF00504">
    <property type="entry name" value="Chloroa_b-bind"/>
    <property type="match status" value="1"/>
</dbReference>
<dbReference type="Gene3D" id="1.10.3460.10">
    <property type="entry name" value="Chlorophyll a/b binding protein domain"/>
    <property type="match status" value="1"/>
</dbReference>
<dbReference type="EMBL" id="JALJOR010000020">
    <property type="protein sequence ID" value="KAK9803608.1"/>
    <property type="molecule type" value="Genomic_DNA"/>
</dbReference>
<proteinExistence type="inferred from homology"/>
<accession>A0AAW1P3W2</accession>
<keyword evidence="9" id="KW-1185">Reference proteome</keyword>
<evidence type="ECO:0000256" key="1">
    <source>
        <dbReference type="ARBA" id="ARBA00022494"/>
    </source>
</evidence>
<sequence>MLHELREAHVVVGPPGEGKSALVDAAVRNAQKQADIPAKVAVISLRGTASLEQRSLDSFIGTGPLALFMAKQICDKLCMADQGWQALEDSLSKQSQPILLLVEDVEQAYPSWQLLAYIVSPKLQAPDGVAAATEVAKALHCNAMLLTIVGGYVNGGRPGLSWKVAAEKARASHYLRKQQLQTASVVVVVLSPELLSSKAPLEEVRHLMKRRVEGGPWQLLCPLLHGITMEECCAMAREHALIGYRGDMHQLFEAAGVREDKARYYQGENAAAAVNTFIKYLKLGGVLPPLYNGGPQCRLSHPNIQLLGHDTELQNILDHLQQQRWTAIVGGPGTGKSAVAAAAARNMFDAGMLPGGVYEIDLSVPGATVTLTELVASQLSNQVYAVEEEAELAPPERWEKVLQWLHGTELAMLLVLENAESVLHDVSVAEAFTQVVNSLHQCHCVRLLVCSRMICEVTDPLYGAFDPLGLAEDPDTFAELQVNEIKSGRLALLATLGFFVQDAPDRARNEVPSLSDGVAVGAKEDSTAQSANEWLRQYLTSPEKEAIAKLSLFRGSISLDSAMLMLAVEERSPLLQSLVLKSILHTSTSGNGKPRFSMHSLHG</sequence>
<feature type="binding site" evidence="6">
    <location>
        <position position="501"/>
    </location>
    <ligand>
        <name>chlorophyll a</name>
        <dbReference type="ChEBI" id="CHEBI:58416"/>
        <label>1</label>
    </ligand>
</feature>
<dbReference type="GO" id="GO:0016168">
    <property type="term" value="F:chlorophyll binding"/>
    <property type="evidence" value="ECO:0007669"/>
    <property type="project" value="UniProtKB-KW"/>
</dbReference>
<dbReference type="InterPro" id="IPR001344">
    <property type="entry name" value="Chloro_AB-bd_pln"/>
</dbReference>
<dbReference type="GO" id="GO:0009535">
    <property type="term" value="C:chloroplast thylakoid membrane"/>
    <property type="evidence" value="ECO:0007669"/>
    <property type="project" value="UniProtKB-SubCell"/>
</dbReference>
<comment type="similarity">
    <text evidence="7">Belongs to the light-harvesting chlorophyll a/b-binding (LHC) protein family.</text>
</comment>
<dbReference type="SUPFAM" id="SSF52540">
    <property type="entry name" value="P-loop containing nucleoside triphosphate hydrolases"/>
    <property type="match status" value="1"/>
</dbReference>
<evidence type="ECO:0000256" key="4">
    <source>
        <dbReference type="ARBA" id="ARBA00022640"/>
    </source>
</evidence>
<evidence type="ECO:0000313" key="9">
    <source>
        <dbReference type="Proteomes" id="UP001489004"/>
    </source>
</evidence>
<comment type="subcellular location">
    <subcellularLocation>
        <location evidence="7">Plastid</location>
        <location evidence="7">Chloroplast thylakoid membrane</location>
    </subcellularLocation>
</comment>
<reference evidence="8 9" key="1">
    <citation type="journal article" date="2024" name="Nat. Commun.">
        <title>Phylogenomics reveals the evolutionary origins of lichenization in chlorophyte algae.</title>
        <authorList>
            <person name="Puginier C."/>
            <person name="Libourel C."/>
            <person name="Otte J."/>
            <person name="Skaloud P."/>
            <person name="Haon M."/>
            <person name="Grisel S."/>
            <person name="Petersen M."/>
            <person name="Berrin J.G."/>
            <person name="Delaux P.M."/>
            <person name="Dal Grande F."/>
            <person name="Keller J."/>
        </authorList>
    </citation>
    <scope>NUCLEOTIDE SEQUENCE [LARGE SCALE GENOMIC DNA]</scope>
    <source>
        <strain evidence="8 9">SAG 2043</strain>
    </source>
</reference>
<evidence type="ECO:0000256" key="3">
    <source>
        <dbReference type="ARBA" id="ARBA00022531"/>
    </source>
</evidence>
<feature type="binding site" evidence="6">
    <location>
        <position position="484"/>
    </location>
    <ligand>
        <name>chlorophyll a</name>
        <dbReference type="ChEBI" id="CHEBI:58416"/>
        <label>1</label>
    </ligand>
</feature>
<evidence type="ECO:0000256" key="2">
    <source>
        <dbReference type="ARBA" id="ARBA00022528"/>
    </source>
</evidence>
<gene>
    <name evidence="8" type="ORF">WJX72_004556</name>
</gene>
<keyword evidence="7" id="KW-0793">Thylakoid</keyword>
<keyword evidence="4 7" id="KW-0934">Plastid</keyword>
<dbReference type="GO" id="GO:0009765">
    <property type="term" value="P:photosynthesis, light harvesting"/>
    <property type="evidence" value="ECO:0007669"/>
    <property type="project" value="InterPro"/>
</dbReference>
<keyword evidence="1 6" id="KW-0148">Chlorophyll</keyword>
<evidence type="ECO:0000256" key="7">
    <source>
        <dbReference type="RuleBase" id="RU363080"/>
    </source>
</evidence>
<protein>
    <recommendedName>
        <fullName evidence="7">Chlorophyll a-b binding protein, chloroplastic</fullName>
    </recommendedName>
</protein>
<organism evidence="8 9">
    <name type="scientific">[Myrmecia] bisecta</name>
    <dbReference type="NCBI Taxonomy" id="41462"/>
    <lineage>
        <taxon>Eukaryota</taxon>
        <taxon>Viridiplantae</taxon>
        <taxon>Chlorophyta</taxon>
        <taxon>core chlorophytes</taxon>
        <taxon>Trebouxiophyceae</taxon>
        <taxon>Trebouxiales</taxon>
        <taxon>Trebouxiaceae</taxon>
        <taxon>Myrmecia</taxon>
    </lineage>
</organism>
<keyword evidence="3 7" id="KW-0602">Photosynthesis</keyword>
<dbReference type="InterPro" id="IPR027417">
    <property type="entry name" value="P-loop_NTPase"/>
</dbReference>
<keyword evidence="7" id="KW-0603">Photosystem I</keyword>
<keyword evidence="2 7" id="KW-0150">Chloroplast</keyword>
<comment type="function">
    <text evidence="7">The light-harvesting complex (LHC) functions as a light receptor, it captures and delivers excitation energy to photosystems with which it is closely associated.</text>
</comment>